<accession>A0ABY9PFA1</accession>
<gene>
    <name evidence="7" type="ORF">RDV84_12845</name>
</gene>
<dbReference type="InterPro" id="IPR037150">
    <property type="entry name" value="H-NS_C_dom_sf"/>
</dbReference>
<evidence type="ECO:0000259" key="6">
    <source>
        <dbReference type="SMART" id="SM00528"/>
    </source>
</evidence>
<keyword evidence="8" id="KW-1185">Reference proteome</keyword>
<dbReference type="PANTHER" id="PTHR38097">
    <property type="match status" value="1"/>
</dbReference>
<evidence type="ECO:0000256" key="2">
    <source>
        <dbReference type="ARBA" id="ARBA00010610"/>
    </source>
</evidence>
<evidence type="ECO:0000256" key="3">
    <source>
        <dbReference type="ARBA" id="ARBA00022490"/>
    </source>
</evidence>
<feature type="region of interest" description="Disordered" evidence="5">
    <location>
        <begin position="21"/>
        <end position="60"/>
    </location>
</feature>
<dbReference type="EMBL" id="CP133568">
    <property type="protein sequence ID" value="WMT05687.1"/>
    <property type="molecule type" value="Genomic_DNA"/>
</dbReference>
<evidence type="ECO:0000256" key="5">
    <source>
        <dbReference type="SAM" id="MobiDB-lite"/>
    </source>
</evidence>
<dbReference type="Gene3D" id="4.10.430.10">
    <property type="entry name" value="Histone-like protein H-NS, C-terminal domain"/>
    <property type="match status" value="1"/>
</dbReference>
<evidence type="ECO:0000313" key="7">
    <source>
        <dbReference type="EMBL" id="WMT05687.1"/>
    </source>
</evidence>
<organism evidence="7 8">
    <name type="scientific">Lysobacter yananisis</name>
    <dbReference type="NCBI Taxonomy" id="1003114"/>
    <lineage>
        <taxon>Bacteria</taxon>
        <taxon>Pseudomonadati</taxon>
        <taxon>Pseudomonadota</taxon>
        <taxon>Gammaproteobacteria</taxon>
        <taxon>Lysobacterales</taxon>
        <taxon>Lysobacteraceae</taxon>
        <taxon>Lysobacter</taxon>
    </lineage>
</organism>
<dbReference type="PANTHER" id="PTHR38097:SF2">
    <property type="entry name" value="DNA-BINDING PROTEIN STPA"/>
    <property type="match status" value="1"/>
</dbReference>
<reference evidence="7 8" key="1">
    <citation type="submission" date="2023-08" db="EMBL/GenBank/DDBJ databases">
        <title>The whole genome sequence of Lysobacter yananisis.</title>
        <authorList>
            <person name="Sun H."/>
        </authorList>
    </citation>
    <scope>NUCLEOTIDE SEQUENCE [LARGE SCALE GENOMIC DNA]</scope>
    <source>
        <strain evidence="7 8">SNNU513</strain>
    </source>
</reference>
<comment type="subcellular location">
    <subcellularLocation>
        <location evidence="1">Cytoplasm</location>
        <location evidence="1">Nucleoid</location>
    </subcellularLocation>
</comment>
<proteinExistence type="inferred from homology"/>
<evidence type="ECO:0000256" key="1">
    <source>
        <dbReference type="ARBA" id="ARBA00004453"/>
    </source>
</evidence>
<protein>
    <submittedName>
        <fullName evidence="7">H-NS histone family protein</fullName>
    </submittedName>
</protein>
<dbReference type="Pfam" id="PF00816">
    <property type="entry name" value="Histone_HNS"/>
    <property type="match status" value="1"/>
</dbReference>
<name>A0ABY9PFA1_9GAMM</name>
<dbReference type="SUPFAM" id="SSF81273">
    <property type="entry name" value="H-NS histone-like proteins"/>
    <property type="match status" value="1"/>
</dbReference>
<evidence type="ECO:0000313" key="8">
    <source>
        <dbReference type="Proteomes" id="UP001229313"/>
    </source>
</evidence>
<sequence length="140" mass="15926">MRRQAVALAAKHGYTIEELFGEQPAAPPIRRKRGSRRKASKVAPKYRDPENERNTWSGRGSMPRWLAKKLRFGQHPIDFLIPGIAKPTARTTSSVGKRTLVKQGCPSPREAKCTIQEATFDYWRRSMPKVLRVLDGRNVT</sequence>
<keyword evidence="3" id="KW-0963">Cytoplasm</keyword>
<evidence type="ECO:0000256" key="4">
    <source>
        <dbReference type="ARBA" id="ARBA00023125"/>
    </source>
</evidence>
<keyword evidence="4" id="KW-0238">DNA-binding</keyword>
<feature type="compositionally biased region" description="Basic residues" evidence="5">
    <location>
        <begin position="29"/>
        <end position="40"/>
    </location>
</feature>
<dbReference type="Proteomes" id="UP001229313">
    <property type="component" value="Chromosome"/>
</dbReference>
<dbReference type="SMART" id="SM00528">
    <property type="entry name" value="HNS"/>
    <property type="match status" value="1"/>
</dbReference>
<comment type="similarity">
    <text evidence="2">Belongs to the histone-like protein H-NS family.</text>
</comment>
<dbReference type="InterPro" id="IPR027444">
    <property type="entry name" value="H-NS_C_dom"/>
</dbReference>
<feature type="domain" description="DNA-binding protein H-NS-like C-terminal" evidence="6">
    <location>
        <begin position="36"/>
        <end position="81"/>
    </location>
</feature>